<name>A0A8J2LW50_9HEXA</name>
<comment type="caution">
    <text evidence="2">The sequence shown here is derived from an EMBL/GenBank/DDBJ whole genome shotgun (WGS) entry which is preliminary data.</text>
</comment>
<dbReference type="EMBL" id="CAJVCH010571526">
    <property type="protein sequence ID" value="CAG7837757.1"/>
    <property type="molecule type" value="Genomic_DNA"/>
</dbReference>
<feature type="compositionally biased region" description="Basic and acidic residues" evidence="1">
    <location>
        <begin position="193"/>
        <end position="202"/>
    </location>
</feature>
<reference evidence="2" key="1">
    <citation type="submission" date="2021-06" db="EMBL/GenBank/DDBJ databases">
        <authorList>
            <person name="Hodson N. C."/>
            <person name="Mongue J. A."/>
            <person name="Jaron S. K."/>
        </authorList>
    </citation>
    <scope>NUCLEOTIDE SEQUENCE</scope>
</reference>
<dbReference type="AlphaFoldDB" id="A0A8J2LW50"/>
<evidence type="ECO:0000313" key="3">
    <source>
        <dbReference type="Proteomes" id="UP000708208"/>
    </source>
</evidence>
<protein>
    <submittedName>
        <fullName evidence="2">Uncharacterized protein</fullName>
    </submittedName>
</protein>
<accession>A0A8J2LW50</accession>
<keyword evidence="3" id="KW-1185">Reference proteome</keyword>
<feature type="region of interest" description="Disordered" evidence="1">
    <location>
        <begin position="193"/>
        <end position="213"/>
    </location>
</feature>
<gene>
    <name evidence="2" type="ORF">AFUS01_LOCUS46819</name>
</gene>
<dbReference type="Proteomes" id="UP000708208">
    <property type="component" value="Unassembled WGS sequence"/>
</dbReference>
<evidence type="ECO:0000256" key="1">
    <source>
        <dbReference type="SAM" id="MobiDB-lite"/>
    </source>
</evidence>
<sequence>MSRNGDSQGQELIPEPTATTKLTWQWQKKASLRNIENNMSEIKEKLSAIHSEVECSRKEDKREIKLLLDDLAVSRSKNTRLEKTIEEMKKEKLSILKINEELLQKKESEIKSNLKHYEETMLKKDQDLKQAKREADNAQHQLRQEHEKELKARDSHLAALEVKHTQKIASLIGDKEKLQNEYEQRLREKQIEIENNRSKNQAESEDLQQSKEQAVNELNEKIEELNLKLSDSVLYLRNAHHIIEIKNAFIAKQRQAFEKIIDHIGESDPKPAKLKGNLWKLAHYIRTGGQAAWKGYINRAQWDAVNDEADAINRISNRALADYKFETEDEPQFRAALQELFTQLQQSA</sequence>
<evidence type="ECO:0000313" key="2">
    <source>
        <dbReference type="EMBL" id="CAG7837757.1"/>
    </source>
</evidence>
<organism evidence="2 3">
    <name type="scientific">Allacma fusca</name>
    <dbReference type="NCBI Taxonomy" id="39272"/>
    <lineage>
        <taxon>Eukaryota</taxon>
        <taxon>Metazoa</taxon>
        <taxon>Ecdysozoa</taxon>
        <taxon>Arthropoda</taxon>
        <taxon>Hexapoda</taxon>
        <taxon>Collembola</taxon>
        <taxon>Symphypleona</taxon>
        <taxon>Sminthuridae</taxon>
        <taxon>Allacma</taxon>
    </lineage>
</organism>
<proteinExistence type="predicted"/>
<feature type="region of interest" description="Disordered" evidence="1">
    <location>
        <begin position="126"/>
        <end position="151"/>
    </location>
</feature>